<evidence type="ECO:0000256" key="2">
    <source>
        <dbReference type="ARBA" id="ARBA00022723"/>
    </source>
</evidence>
<feature type="domain" description="Zn(2)-C6 fungal-type" evidence="6">
    <location>
        <begin position="91"/>
        <end position="121"/>
    </location>
</feature>
<dbReference type="PANTHER" id="PTHR46910:SF3">
    <property type="entry name" value="HALOTOLERANCE PROTEIN 9-RELATED"/>
    <property type="match status" value="1"/>
</dbReference>
<keyword evidence="3" id="KW-0238">DNA-binding</keyword>
<dbReference type="CDD" id="cd00067">
    <property type="entry name" value="GAL4"/>
    <property type="match status" value="1"/>
</dbReference>
<dbReference type="Proteomes" id="UP000816034">
    <property type="component" value="Unassembled WGS sequence"/>
</dbReference>
<dbReference type="PROSITE" id="PS00463">
    <property type="entry name" value="ZN2_CY6_FUNGAL_1"/>
    <property type="match status" value="1"/>
</dbReference>
<keyword evidence="4" id="KW-0539">Nucleus</keyword>
<keyword evidence="2" id="KW-0479">Metal-binding</keyword>
<proteinExistence type="predicted"/>
<dbReference type="GO" id="GO:0003677">
    <property type="term" value="F:DNA binding"/>
    <property type="evidence" value="ECO:0007669"/>
    <property type="project" value="UniProtKB-KW"/>
</dbReference>
<protein>
    <recommendedName>
        <fullName evidence="6">Zn(2)-C6 fungal-type domain-containing protein</fullName>
    </recommendedName>
</protein>
<dbReference type="AlphaFoldDB" id="A0AA88KQ55"/>
<comment type="subcellular location">
    <subcellularLocation>
        <location evidence="1">Nucleus</location>
    </subcellularLocation>
</comment>
<organism evidence="7 8">
    <name type="scientific">Naegleria lovaniensis</name>
    <name type="common">Amoeba</name>
    <dbReference type="NCBI Taxonomy" id="51637"/>
    <lineage>
        <taxon>Eukaryota</taxon>
        <taxon>Discoba</taxon>
        <taxon>Heterolobosea</taxon>
        <taxon>Tetramitia</taxon>
        <taxon>Eutetramitia</taxon>
        <taxon>Vahlkampfiidae</taxon>
        <taxon>Naegleria</taxon>
    </lineage>
</organism>
<gene>
    <name evidence="7" type="ORF">C9374_003216</name>
</gene>
<comment type="caution">
    <text evidence="7">The sequence shown here is derived from an EMBL/GenBank/DDBJ whole genome shotgun (WGS) entry which is preliminary data.</text>
</comment>
<keyword evidence="8" id="KW-1185">Reference proteome</keyword>
<evidence type="ECO:0000256" key="4">
    <source>
        <dbReference type="ARBA" id="ARBA00023242"/>
    </source>
</evidence>
<feature type="region of interest" description="Disordered" evidence="5">
    <location>
        <begin position="124"/>
        <end position="169"/>
    </location>
</feature>
<name>A0AA88KQ55_NAELO</name>
<dbReference type="PROSITE" id="PS50048">
    <property type="entry name" value="ZN2_CY6_FUNGAL_2"/>
    <property type="match status" value="1"/>
</dbReference>
<dbReference type="Gene3D" id="4.10.240.10">
    <property type="entry name" value="Zn(2)-C6 fungal-type DNA-binding domain"/>
    <property type="match status" value="1"/>
</dbReference>
<feature type="compositionally biased region" description="Polar residues" evidence="5">
    <location>
        <begin position="143"/>
        <end position="161"/>
    </location>
</feature>
<feature type="region of interest" description="Disordered" evidence="5">
    <location>
        <begin position="1"/>
        <end position="30"/>
    </location>
</feature>
<dbReference type="SMART" id="SM00066">
    <property type="entry name" value="GAL4"/>
    <property type="match status" value="1"/>
</dbReference>
<dbReference type="RefSeq" id="XP_044550060.1">
    <property type="nucleotide sequence ID" value="XM_044692720.1"/>
</dbReference>
<evidence type="ECO:0000256" key="5">
    <source>
        <dbReference type="SAM" id="MobiDB-lite"/>
    </source>
</evidence>
<accession>A0AA88KQ55</accession>
<evidence type="ECO:0000313" key="7">
    <source>
        <dbReference type="EMBL" id="KAG2386067.1"/>
    </source>
</evidence>
<dbReference type="GO" id="GO:0008270">
    <property type="term" value="F:zinc ion binding"/>
    <property type="evidence" value="ECO:0007669"/>
    <property type="project" value="InterPro"/>
</dbReference>
<sequence length="559" mass="64138">MSEFQREEFFSASPNERISEHHSSGEKAMNNFPELFSSSTPSLMMNDFEAILGSEEFHDEPQQPHQEEYSNEPIMSTNLHEYDVEGFHPISCAFCRKNHRKCDRKKPSCTNCIKKGVACVYSDPRKKGRKKKNEKNQNKEASSHSMNEMHSNQIDGSPHATTSKKDEVYSKQHISEPYDTSMVRIDDSYYSIVALKRATIDMCTLIDSPISKIELERLFIQAESDTNCTNDIKAVLFAVQAVVEQRIGLKDSSKLSFKRARELIQPYFDEFDNFYVGCTYLFLGMFEVANGAYKRAQFYSNILGFFVNQVRQLESKNLPIQPRMKKLMQVANFLQMSLETSSEIDVENPLAIAKLFPNMVFAATGMQELSKLTEKLAKLEKDKLDEYFTVIDMVTQIVHEHMKMQDEAGDKRPVLDMMRVIVSNGMKLAAILTVDSNNLEQIMLYSSNITKLTESEYFFLIPSASISHIAHASKQHLRALSMLKLGFVPPSVLESYDIKALIFQDLRALNILKGRFDRVEKYYSSLLNELEIVVKEMYTEQQEPTLPEFNVDDFSDFLA</sequence>
<dbReference type="GO" id="GO:0005634">
    <property type="term" value="C:nucleus"/>
    <property type="evidence" value="ECO:0007669"/>
    <property type="project" value="UniProtKB-SubCell"/>
</dbReference>
<dbReference type="PANTHER" id="PTHR46910">
    <property type="entry name" value="TRANSCRIPTION FACTOR PDR1"/>
    <property type="match status" value="1"/>
</dbReference>
<dbReference type="GeneID" id="68095671"/>
<dbReference type="InterPro" id="IPR050987">
    <property type="entry name" value="AtrR-like"/>
</dbReference>
<dbReference type="InterPro" id="IPR036864">
    <property type="entry name" value="Zn2-C6_fun-type_DNA-bd_sf"/>
</dbReference>
<evidence type="ECO:0000313" key="8">
    <source>
        <dbReference type="Proteomes" id="UP000816034"/>
    </source>
</evidence>
<dbReference type="Pfam" id="PF00172">
    <property type="entry name" value="Zn_clus"/>
    <property type="match status" value="1"/>
</dbReference>
<evidence type="ECO:0000259" key="6">
    <source>
        <dbReference type="PROSITE" id="PS50048"/>
    </source>
</evidence>
<reference evidence="7 8" key="1">
    <citation type="journal article" date="2018" name="BMC Genomics">
        <title>The genome of Naegleria lovaniensis, the basis for a comparative approach to unravel pathogenicity factors of the human pathogenic amoeba N. fowleri.</title>
        <authorList>
            <person name="Liechti N."/>
            <person name="Schurch N."/>
            <person name="Bruggmann R."/>
            <person name="Wittwer M."/>
        </authorList>
    </citation>
    <scope>NUCLEOTIDE SEQUENCE [LARGE SCALE GENOMIC DNA]</scope>
    <source>
        <strain evidence="7 8">ATCC 30569</strain>
    </source>
</reference>
<dbReference type="EMBL" id="PYSW02000017">
    <property type="protein sequence ID" value="KAG2386067.1"/>
    <property type="molecule type" value="Genomic_DNA"/>
</dbReference>
<dbReference type="GO" id="GO:0000981">
    <property type="term" value="F:DNA-binding transcription factor activity, RNA polymerase II-specific"/>
    <property type="evidence" value="ECO:0007669"/>
    <property type="project" value="InterPro"/>
</dbReference>
<dbReference type="InterPro" id="IPR001138">
    <property type="entry name" value="Zn2Cys6_DnaBD"/>
</dbReference>
<evidence type="ECO:0000256" key="3">
    <source>
        <dbReference type="ARBA" id="ARBA00023125"/>
    </source>
</evidence>
<evidence type="ECO:0000256" key="1">
    <source>
        <dbReference type="ARBA" id="ARBA00004123"/>
    </source>
</evidence>
<dbReference type="SUPFAM" id="SSF57701">
    <property type="entry name" value="Zn2/Cys6 DNA-binding domain"/>
    <property type="match status" value="1"/>
</dbReference>